<dbReference type="Pfam" id="PF01636">
    <property type="entry name" value="APH"/>
    <property type="match status" value="1"/>
</dbReference>
<proteinExistence type="predicted"/>
<comment type="caution">
    <text evidence="2">The sequence shown here is derived from an EMBL/GenBank/DDBJ whole genome shotgun (WGS) entry which is preliminary data.</text>
</comment>
<protein>
    <recommendedName>
        <fullName evidence="1">Aminoglycoside phosphotransferase domain-containing protein</fullName>
    </recommendedName>
</protein>
<dbReference type="Proteomes" id="UP000053095">
    <property type="component" value="Unassembled WGS sequence"/>
</dbReference>
<evidence type="ECO:0000313" key="3">
    <source>
        <dbReference type="Proteomes" id="UP000053095"/>
    </source>
</evidence>
<dbReference type="SUPFAM" id="SSF56112">
    <property type="entry name" value="Protein kinase-like (PK-like)"/>
    <property type="match status" value="1"/>
</dbReference>
<dbReference type="PANTHER" id="PTHR21310:SF15">
    <property type="entry name" value="AMINOGLYCOSIDE PHOSPHOTRANSFERASE DOMAIN-CONTAINING PROTEIN"/>
    <property type="match status" value="1"/>
</dbReference>
<evidence type="ECO:0000313" key="2">
    <source>
        <dbReference type="EMBL" id="GAM40743.1"/>
    </source>
</evidence>
<reference evidence="3" key="1">
    <citation type="journal article" date="2015" name="Genome Announc.">
        <title>Draft genome sequence of Talaromyces cellulolyticus strain Y-94, a source of lignocellulosic biomass-degrading enzymes.</title>
        <authorList>
            <person name="Fujii T."/>
            <person name="Koike H."/>
            <person name="Sawayama S."/>
            <person name="Yano S."/>
            <person name="Inoue H."/>
        </authorList>
    </citation>
    <scope>NUCLEOTIDE SEQUENCE [LARGE SCALE GENOMIC DNA]</scope>
    <source>
        <strain evidence="3">Y-94</strain>
    </source>
</reference>
<dbReference type="InterPro" id="IPR011009">
    <property type="entry name" value="Kinase-like_dom_sf"/>
</dbReference>
<dbReference type="Gene3D" id="3.90.1200.10">
    <property type="match status" value="1"/>
</dbReference>
<organism evidence="2 3">
    <name type="scientific">Talaromyces pinophilus</name>
    <name type="common">Penicillium pinophilum</name>
    <dbReference type="NCBI Taxonomy" id="128442"/>
    <lineage>
        <taxon>Eukaryota</taxon>
        <taxon>Fungi</taxon>
        <taxon>Dikarya</taxon>
        <taxon>Ascomycota</taxon>
        <taxon>Pezizomycotina</taxon>
        <taxon>Eurotiomycetes</taxon>
        <taxon>Eurotiomycetidae</taxon>
        <taxon>Eurotiales</taxon>
        <taxon>Trichocomaceae</taxon>
        <taxon>Talaromyces</taxon>
        <taxon>Talaromyces sect. Talaromyces</taxon>
    </lineage>
</organism>
<dbReference type="EMBL" id="DF933835">
    <property type="protein sequence ID" value="GAM40743.1"/>
    <property type="molecule type" value="Genomic_DNA"/>
</dbReference>
<dbReference type="PANTHER" id="PTHR21310">
    <property type="entry name" value="AMINOGLYCOSIDE PHOSPHOTRANSFERASE-RELATED-RELATED"/>
    <property type="match status" value="1"/>
</dbReference>
<dbReference type="InterPro" id="IPR002575">
    <property type="entry name" value="Aminoglycoside_PTrfase"/>
</dbReference>
<evidence type="ECO:0000259" key="1">
    <source>
        <dbReference type="Pfam" id="PF01636"/>
    </source>
</evidence>
<name>A0A6N4SLZ5_TALPI</name>
<feature type="domain" description="Aminoglycoside phosphotransferase" evidence="1">
    <location>
        <begin position="141"/>
        <end position="415"/>
    </location>
</feature>
<dbReference type="AlphaFoldDB" id="A0A6N4SLZ5"/>
<gene>
    <name evidence="2" type="ORF">TCE0_039r13330</name>
</gene>
<dbReference type="InterPro" id="IPR051678">
    <property type="entry name" value="AGP_Transferase"/>
</dbReference>
<sequence>MDDKDDHHILVDDDYNITGVIGWTFARVVPAFEAFGPLLLTADLDDLLKGKLGRSLGDKILTKALHGKGITDIDLARMMNGPDVVRRFSFGLGMGMDLSSTEADHLFKGIISTATGIPLLQEMDLEVCGVDATMGCANYHCWLIFDTGEKWIVRIPRTGFSDVPSELVEYLVESEYATLKFLESANIPTPKVHGYGLASDPSNRVGVCYIMMQALTGKPYYAHEASTAQKERIIEQVANYLAELSNHPVSSIGSFAMVNNQPEISAVASNRFVALGTYGPFTSSLDYITSIIEQYMDLIADGQLHHKHSLEAFLFYHFLRENKDRLMSDGHPDDNPEQQQQFFIKHVDDKGDHLLIDDDYNVTGIIDWQFVRVVPATEAFGPSYVTADLGSLYSSSTGLSADDRLFAGALRSQGYHDLAAFAEGNEIMHRFHHGLADGISKNEARELLEGMVSCVLGKGVDDLDAWIGEMCIKCRGDPRWEKVEALLREQEAESD</sequence>
<keyword evidence="3" id="KW-1185">Reference proteome</keyword>
<accession>A0A6N4SLZ5</accession>